<gene>
    <name evidence="2" type="ORF">S03H2_30754</name>
</gene>
<dbReference type="EMBL" id="BARU01018611">
    <property type="protein sequence ID" value="GAH58543.1"/>
    <property type="molecule type" value="Genomic_DNA"/>
</dbReference>
<sequence length="206" mass="23410">QAAISGDCGNVTIRYNIDWVGKVLPLDIRLIDRTTGMPKYVFCLYQANPVQAKHDYGNPHIDDWNWSVSDGYITYDNPYGDNSKATLRPLNTNFSVEIKAHNACGWSEWSGLCVETIYCGGWFFGMFPNPSDDYVDITATKNDRAENSSEYYEVKIYNSLKIAVYGTGKTKEPLFRINTKQFQNGVYFVHFTAGEQSEVKQLVVNH</sequence>
<dbReference type="Pfam" id="PF18962">
    <property type="entry name" value="Por_Secre_tail"/>
    <property type="match status" value="1"/>
</dbReference>
<evidence type="ECO:0000313" key="2">
    <source>
        <dbReference type="EMBL" id="GAH58543.1"/>
    </source>
</evidence>
<accession>X1ILX2</accession>
<dbReference type="AlphaFoldDB" id="X1ILX2"/>
<name>X1ILX2_9ZZZZ</name>
<proteinExistence type="predicted"/>
<protein>
    <recommendedName>
        <fullName evidence="1">Secretion system C-terminal sorting domain-containing protein</fullName>
    </recommendedName>
</protein>
<evidence type="ECO:0000259" key="1">
    <source>
        <dbReference type="Pfam" id="PF18962"/>
    </source>
</evidence>
<feature type="domain" description="Secretion system C-terminal sorting" evidence="1">
    <location>
        <begin position="126"/>
        <end position="204"/>
    </location>
</feature>
<dbReference type="NCBIfam" id="TIGR04183">
    <property type="entry name" value="Por_Secre_tail"/>
    <property type="match status" value="1"/>
</dbReference>
<comment type="caution">
    <text evidence="2">The sequence shown here is derived from an EMBL/GenBank/DDBJ whole genome shotgun (WGS) entry which is preliminary data.</text>
</comment>
<dbReference type="InterPro" id="IPR026444">
    <property type="entry name" value="Secre_tail"/>
</dbReference>
<organism evidence="2">
    <name type="scientific">marine sediment metagenome</name>
    <dbReference type="NCBI Taxonomy" id="412755"/>
    <lineage>
        <taxon>unclassified sequences</taxon>
        <taxon>metagenomes</taxon>
        <taxon>ecological metagenomes</taxon>
    </lineage>
</organism>
<feature type="non-terminal residue" evidence="2">
    <location>
        <position position="1"/>
    </location>
</feature>
<reference evidence="2" key="1">
    <citation type="journal article" date="2014" name="Front. Microbiol.">
        <title>High frequency of phylogenetically diverse reductive dehalogenase-homologous genes in deep subseafloor sedimentary metagenomes.</title>
        <authorList>
            <person name="Kawai M."/>
            <person name="Futagami T."/>
            <person name="Toyoda A."/>
            <person name="Takaki Y."/>
            <person name="Nishi S."/>
            <person name="Hori S."/>
            <person name="Arai W."/>
            <person name="Tsubouchi T."/>
            <person name="Morono Y."/>
            <person name="Uchiyama I."/>
            <person name="Ito T."/>
            <person name="Fujiyama A."/>
            <person name="Inagaki F."/>
            <person name="Takami H."/>
        </authorList>
    </citation>
    <scope>NUCLEOTIDE SEQUENCE</scope>
    <source>
        <strain evidence="2">Expedition CK06-06</strain>
    </source>
</reference>